<evidence type="ECO:0000256" key="6">
    <source>
        <dbReference type="ARBA" id="ARBA00022660"/>
    </source>
</evidence>
<keyword evidence="11 15" id="KW-0520">NAD</keyword>
<dbReference type="GO" id="GO:0005743">
    <property type="term" value="C:mitochondrial inner membrane"/>
    <property type="evidence" value="ECO:0007669"/>
    <property type="project" value="UniProtKB-SubCell"/>
</dbReference>
<dbReference type="InterPro" id="IPR039428">
    <property type="entry name" value="NUOK/Mnh_C1-like"/>
</dbReference>
<dbReference type="PANTHER" id="PTHR11434">
    <property type="entry name" value="NADH-UBIQUINONE OXIDOREDUCTASE SUBUNIT ND4L"/>
    <property type="match status" value="1"/>
</dbReference>
<keyword evidence="10 15" id="KW-1133">Transmembrane helix</keyword>
<proteinExistence type="inferred from homology"/>
<feature type="transmembrane region" description="Helical" evidence="15">
    <location>
        <begin position="6"/>
        <end position="25"/>
    </location>
</feature>
<keyword evidence="5 15" id="KW-0813">Transport</keyword>
<keyword evidence="12 15" id="KW-0830">Ubiquinone</keyword>
<dbReference type="InterPro" id="IPR001133">
    <property type="entry name" value="NADH_UbQ_OxRdtase_chain4L/K"/>
</dbReference>
<dbReference type="GO" id="GO:0030964">
    <property type="term" value="C:NADH dehydrogenase complex"/>
    <property type="evidence" value="ECO:0007669"/>
    <property type="project" value="TreeGrafter"/>
</dbReference>
<dbReference type="PANTHER" id="PTHR11434:SF0">
    <property type="entry name" value="NADH-UBIQUINONE OXIDOREDUCTASE CHAIN 4L"/>
    <property type="match status" value="1"/>
</dbReference>
<dbReference type="EMBL" id="MH837534">
    <property type="protein sequence ID" value="QBC73161.1"/>
    <property type="molecule type" value="Genomic_DNA"/>
</dbReference>
<dbReference type="GO" id="GO:0016651">
    <property type="term" value="F:oxidoreductase activity, acting on NAD(P)H"/>
    <property type="evidence" value="ECO:0007669"/>
    <property type="project" value="InterPro"/>
</dbReference>
<comment type="catalytic activity">
    <reaction evidence="15">
        <text>a ubiquinone + NADH + 5 H(+)(in) = a ubiquinol + NAD(+) + 4 H(+)(out)</text>
        <dbReference type="Rhea" id="RHEA:29091"/>
        <dbReference type="Rhea" id="RHEA-COMP:9565"/>
        <dbReference type="Rhea" id="RHEA-COMP:9566"/>
        <dbReference type="ChEBI" id="CHEBI:15378"/>
        <dbReference type="ChEBI" id="CHEBI:16389"/>
        <dbReference type="ChEBI" id="CHEBI:17976"/>
        <dbReference type="ChEBI" id="CHEBI:57540"/>
        <dbReference type="ChEBI" id="CHEBI:57945"/>
        <dbReference type="EC" id="7.1.1.2"/>
    </reaction>
</comment>
<evidence type="ECO:0000256" key="8">
    <source>
        <dbReference type="ARBA" id="ARBA00022967"/>
    </source>
</evidence>
<organism evidence="16">
    <name type="scientific">Calliotropis micraulax</name>
    <dbReference type="NCBI Taxonomy" id="2496602"/>
    <lineage>
        <taxon>Eukaryota</taxon>
        <taxon>Metazoa</taxon>
        <taxon>Spiralia</taxon>
        <taxon>Lophotrochozoa</taxon>
        <taxon>Mollusca</taxon>
        <taxon>Gastropoda</taxon>
        <taxon>Vetigastropoda</taxon>
        <taxon>Seguenziida</taxon>
        <taxon>Seguenzioidea</taxon>
        <taxon>Calliotropidae</taxon>
        <taxon>Calliotropis</taxon>
    </lineage>
</organism>
<dbReference type="GO" id="GO:0042773">
    <property type="term" value="P:ATP synthesis coupled electron transport"/>
    <property type="evidence" value="ECO:0007669"/>
    <property type="project" value="UniProtKB-UniRule"/>
</dbReference>
<keyword evidence="14 15" id="KW-0472">Membrane</keyword>
<dbReference type="Pfam" id="PF00420">
    <property type="entry name" value="Oxidored_q2"/>
    <property type="match status" value="1"/>
</dbReference>
<sequence length="98" mass="10737">MSVSFLYVFSSLGVFTSIVTLCFQYKHLLNALLSLEAMMLNLFVLLFCVSSGFSFEGHMCLVLITIGACEASLGLAVLVSLIRTHGNDYVNSFSTHKC</sequence>
<name>A0A6B7FLW9_9VEST</name>
<dbReference type="AlphaFoldDB" id="A0A6B7FLW9"/>
<evidence type="ECO:0000256" key="11">
    <source>
        <dbReference type="ARBA" id="ARBA00023027"/>
    </source>
</evidence>
<keyword evidence="13 15" id="KW-0496">Mitochondrion</keyword>
<keyword evidence="9 15" id="KW-0249">Electron transport</keyword>
<evidence type="ECO:0000256" key="4">
    <source>
        <dbReference type="ARBA" id="ARBA00016612"/>
    </source>
</evidence>
<keyword evidence="15" id="KW-0999">Mitochondrion inner membrane</keyword>
<comment type="function">
    <text evidence="15">Core subunit of the mitochondrial membrane respiratory chain NADH dehydrogenase (Complex I) which catalyzes electron transfer from NADH through the respiratory chain, using ubiquinone as an electron acceptor.</text>
</comment>
<evidence type="ECO:0000256" key="10">
    <source>
        <dbReference type="ARBA" id="ARBA00022989"/>
    </source>
</evidence>
<protein>
    <recommendedName>
        <fullName evidence="4 15">NADH-ubiquinone oxidoreductase chain 4L</fullName>
        <ecNumber evidence="3 15">7.1.1.2</ecNumber>
    </recommendedName>
</protein>
<evidence type="ECO:0000313" key="16">
    <source>
        <dbReference type="EMBL" id="QBC73161.1"/>
    </source>
</evidence>
<comment type="subcellular location">
    <subcellularLocation>
        <location evidence="15">Mitochondrion inner membrane</location>
        <topology evidence="15">Multi-pass membrane protein</topology>
    </subcellularLocation>
    <subcellularLocation>
        <location evidence="1">Mitochondrion membrane</location>
        <topology evidence="1">Multi-pass membrane protein</topology>
    </subcellularLocation>
</comment>
<evidence type="ECO:0000256" key="1">
    <source>
        <dbReference type="ARBA" id="ARBA00004225"/>
    </source>
</evidence>
<dbReference type="Gene3D" id="1.10.287.3510">
    <property type="match status" value="1"/>
</dbReference>
<gene>
    <name evidence="16" type="primary">ND4L</name>
</gene>
<evidence type="ECO:0000256" key="2">
    <source>
        <dbReference type="ARBA" id="ARBA00010519"/>
    </source>
</evidence>
<evidence type="ECO:0000256" key="3">
    <source>
        <dbReference type="ARBA" id="ARBA00012944"/>
    </source>
</evidence>
<evidence type="ECO:0000256" key="12">
    <source>
        <dbReference type="ARBA" id="ARBA00023075"/>
    </source>
</evidence>
<evidence type="ECO:0000256" key="14">
    <source>
        <dbReference type="ARBA" id="ARBA00023136"/>
    </source>
</evidence>
<dbReference type="EC" id="7.1.1.2" evidence="3 15"/>
<evidence type="ECO:0000256" key="13">
    <source>
        <dbReference type="ARBA" id="ARBA00023128"/>
    </source>
</evidence>
<keyword evidence="6 15" id="KW-0679">Respiratory chain</keyword>
<evidence type="ECO:0000256" key="7">
    <source>
        <dbReference type="ARBA" id="ARBA00022692"/>
    </source>
</evidence>
<feature type="transmembrane region" description="Helical" evidence="15">
    <location>
        <begin position="61"/>
        <end position="82"/>
    </location>
</feature>
<comment type="similarity">
    <text evidence="2 15">Belongs to the complex I subunit 4L family.</text>
</comment>
<evidence type="ECO:0000256" key="5">
    <source>
        <dbReference type="ARBA" id="ARBA00022448"/>
    </source>
</evidence>
<feature type="transmembrane region" description="Helical" evidence="15">
    <location>
        <begin position="37"/>
        <end position="55"/>
    </location>
</feature>
<reference evidence="16" key="1">
    <citation type="journal article" date="2019" name="Mol. Phylogenet. Evol.">
        <title>Incorporation of deep-sea and small-sized species provides new insights into gastropods phylogeny.</title>
        <authorList>
            <person name="Lee H."/>
            <person name="Chen W.J."/>
            <person name="Puillandre N."/>
            <person name="Aznar-Cormano L."/>
            <person name="Tsai M.H."/>
            <person name="Samadi S."/>
        </authorList>
    </citation>
    <scope>NUCLEOTIDE SEQUENCE</scope>
</reference>
<evidence type="ECO:0000256" key="9">
    <source>
        <dbReference type="ARBA" id="ARBA00022982"/>
    </source>
</evidence>
<keyword evidence="8 15" id="KW-1278">Translocase</keyword>
<evidence type="ECO:0000256" key="15">
    <source>
        <dbReference type="RuleBase" id="RU004419"/>
    </source>
</evidence>
<accession>A0A6B7FLW9</accession>
<geneLocation type="mitochondrion" evidence="16"/>
<dbReference type="GO" id="GO:0008137">
    <property type="term" value="F:NADH dehydrogenase (ubiquinone) activity"/>
    <property type="evidence" value="ECO:0007669"/>
    <property type="project" value="UniProtKB-EC"/>
</dbReference>
<keyword evidence="7 15" id="KW-0812">Transmembrane</keyword>